<dbReference type="STRING" id="33033.NW74_05785"/>
<keyword evidence="2" id="KW-1185">Reference proteome</keyword>
<dbReference type="PANTHER" id="PTHR35276:SF1">
    <property type="entry name" value="TRNA (MNM(5)S(2)U34)-METHYLTRANSFERASE, CHLOROPLASTIC"/>
    <property type="match status" value="1"/>
</dbReference>
<sequence>MAVINSTKNLIEFFMHNYVKDVKIAVDMTVGNGFDSKNILEILKPEKLYCFDIQQEALDNSKKLLKQYSNFELILENHKNFDKFVKENIDFAMYNLGYLPKGDKNITTNAEDVEESLKKLLGKLNSKGLIFITFYIGHSAGQIESLEISKFLQNLNQKEYTILKFTFENQKNNPPYVVMIQKI</sequence>
<organism evidence="1 2">
    <name type="scientific">Parvimonas micra</name>
    <dbReference type="NCBI Taxonomy" id="33033"/>
    <lineage>
        <taxon>Bacteria</taxon>
        <taxon>Bacillati</taxon>
        <taxon>Bacillota</taxon>
        <taxon>Tissierellia</taxon>
        <taxon>Tissierellales</taxon>
        <taxon>Peptoniphilaceae</taxon>
        <taxon>Parvimonas</taxon>
    </lineage>
</organism>
<gene>
    <name evidence="1" type="ORF">NW74_05785</name>
</gene>
<evidence type="ECO:0000313" key="1">
    <source>
        <dbReference type="EMBL" id="AIZ36877.1"/>
    </source>
</evidence>
<dbReference type="PANTHER" id="PTHR35276">
    <property type="entry name" value="S-ADENOSYL-L-METHIONINE-DEPENDENT METHYLTRANSFERASES SUPERFAMILY PROTEIN"/>
    <property type="match status" value="1"/>
</dbReference>
<dbReference type="InterPro" id="IPR029063">
    <property type="entry name" value="SAM-dependent_MTases_sf"/>
</dbReference>
<dbReference type="AlphaFoldDB" id="A0A0B4S214"/>
<proteinExistence type="predicted"/>
<evidence type="ECO:0000313" key="2">
    <source>
        <dbReference type="Proteomes" id="UP000031386"/>
    </source>
</evidence>
<dbReference type="Proteomes" id="UP000031386">
    <property type="component" value="Chromosome"/>
</dbReference>
<protein>
    <submittedName>
        <fullName evidence="1">rRNA methyltransferase</fullName>
    </submittedName>
</protein>
<dbReference type="Gene3D" id="3.40.50.150">
    <property type="entry name" value="Vaccinia Virus protein VP39"/>
    <property type="match status" value="1"/>
</dbReference>
<dbReference type="InterPro" id="IPR010719">
    <property type="entry name" value="MnmM_MeTrfase"/>
</dbReference>
<reference evidence="1 2" key="1">
    <citation type="submission" date="2014-10" db="EMBL/GenBank/DDBJ databases">
        <title>Complete genome sequence of Parvimonas micra KCOM 1535 (= ChDC B708).</title>
        <authorList>
            <person name="Kook J.-K."/>
            <person name="Park S.-N."/>
            <person name="Lim Y.K."/>
            <person name="Roh H."/>
        </authorList>
    </citation>
    <scope>NUCLEOTIDE SEQUENCE [LARGE SCALE GENOMIC DNA]</scope>
    <source>
        <strain evidence="2">KCOM 1535 / ChDC B708</strain>
    </source>
</reference>
<keyword evidence="1" id="KW-0808">Transferase</keyword>
<dbReference type="SUPFAM" id="SSF53335">
    <property type="entry name" value="S-adenosyl-L-methionine-dependent methyltransferases"/>
    <property type="match status" value="1"/>
</dbReference>
<dbReference type="OrthoDB" id="9792989at2"/>
<dbReference type="Pfam" id="PF06962">
    <property type="entry name" value="rRNA_methylase"/>
    <property type="match status" value="1"/>
</dbReference>
<name>A0A0B4S214_9FIRM</name>
<dbReference type="KEGG" id="pmic:NW74_05785"/>
<dbReference type="RefSeq" id="WP_052400382.1">
    <property type="nucleotide sequence ID" value="NZ_CALHGL010000020.1"/>
</dbReference>
<dbReference type="EMBL" id="CP009761">
    <property type="protein sequence ID" value="AIZ36877.1"/>
    <property type="molecule type" value="Genomic_DNA"/>
</dbReference>
<keyword evidence="1" id="KW-0489">Methyltransferase</keyword>
<accession>A0A0B4S214</accession>
<dbReference type="GO" id="GO:0008168">
    <property type="term" value="F:methyltransferase activity"/>
    <property type="evidence" value="ECO:0007669"/>
    <property type="project" value="UniProtKB-KW"/>
</dbReference>
<dbReference type="GO" id="GO:0032259">
    <property type="term" value="P:methylation"/>
    <property type="evidence" value="ECO:0007669"/>
    <property type="project" value="UniProtKB-KW"/>
</dbReference>